<name>A0A3N2PXI0_SODAK</name>
<dbReference type="GeneID" id="39582617"/>
<dbReference type="RefSeq" id="XP_028466932.1">
    <property type="nucleotide sequence ID" value="XM_028614139.1"/>
</dbReference>
<reference evidence="1 2" key="1">
    <citation type="journal article" date="2018" name="Mol. Ecol.">
        <title>The obligate alkalophilic soda-lake fungus Sodiomyces alkalinus has shifted to a protein diet.</title>
        <authorList>
            <person name="Grum-Grzhimaylo A.A."/>
            <person name="Falkoski D.L."/>
            <person name="van den Heuvel J."/>
            <person name="Valero-Jimenez C.A."/>
            <person name="Min B."/>
            <person name="Choi I.G."/>
            <person name="Lipzen A."/>
            <person name="Daum C.G."/>
            <person name="Aanen D.K."/>
            <person name="Tsang A."/>
            <person name="Henrissat B."/>
            <person name="Bilanenko E.N."/>
            <person name="de Vries R.P."/>
            <person name="van Kan J.A.L."/>
            <person name="Grigoriev I.V."/>
            <person name="Debets A.J.M."/>
        </authorList>
    </citation>
    <scope>NUCLEOTIDE SEQUENCE [LARGE SCALE GENOMIC DNA]</scope>
    <source>
        <strain evidence="1 2">F11</strain>
    </source>
</reference>
<proteinExistence type="predicted"/>
<accession>A0A3N2PXI0</accession>
<organism evidence="1 2">
    <name type="scientific">Sodiomyces alkalinus (strain CBS 110278 / VKM F-3762 / F11)</name>
    <name type="common">Alkaliphilic filamentous fungus</name>
    <dbReference type="NCBI Taxonomy" id="1314773"/>
    <lineage>
        <taxon>Eukaryota</taxon>
        <taxon>Fungi</taxon>
        <taxon>Dikarya</taxon>
        <taxon>Ascomycota</taxon>
        <taxon>Pezizomycotina</taxon>
        <taxon>Sordariomycetes</taxon>
        <taxon>Hypocreomycetidae</taxon>
        <taxon>Glomerellales</taxon>
        <taxon>Plectosphaerellaceae</taxon>
        <taxon>Sodiomyces</taxon>
    </lineage>
</organism>
<sequence>MQSKATQLPIANCQPLLPEILQLNRVDLDPASSPGYIVSTVSGTAAAGPQIDASSPHLSSAFALCRRRLAGTLVLMTAVPPGIKRPEQAQYYPGSWPCSESSVDQQRSGLSIGKPPRNPSSALALLMLRPPFILLGEVMPRADIHIHPYGGSPDTILRETHGMALMVQCRSQSGSPSAAQLPSAVGNPVRTLPFLPRRMHAKFPLDVHSQFGESRPSLSVHLVHGTHA</sequence>
<evidence type="ECO:0000313" key="1">
    <source>
        <dbReference type="EMBL" id="ROT39126.1"/>
    </source>
</evidence>
<dbReference type="Proteomes" id="UP000272025">
    <property type="component" value="Unassembled WGS sequence"/>
</dbReference>
<protein>
    <submittedName>
        <fullName evidence="1">Uncharacterized protein</fullName>
    </submittedName>
</protein>
<evidence type="ECO:0000313" key="2">
    <source>
        <dbReference type="Proteomes" id="UP000272025"/>
    </source>
</evidence>
<dbReference type="EMBL" id="ML119054">
    <property type="protein sequence ID" value="ROT39126.1"/>
    <property type="molecule type" value="Genomic_DNA"/>
</dbReference>
<dbReference type="AlphaFoldDB" id="A0A3N2PXI0"/>
<keyword evidence="2" id="KW-1185">Reference proteome</keyword>
<gene>
    <name evidence="1" type="ORF">SODALDRAFT_358992</name>
</gene>